<sequence length="72" mass="7843">MYKVVHGPRIPTRRPLRGPGAALPAIGLPGLPIATSSVYIHFWMVHGWGDVPSDLITHPRCIAVMGHRPASR</sequence>
<evidence type="ECO:0000313" key="2">
    <source>
        <dbReference type="EMBL" id="KAK4134187.1"/>
    </source>
</evidence>
<evidence type="ECO:0000313" key="3">
    <source>
        <dbReference type="Proteomes" id="UP001304895"/>
    </source>
</evidence>
<dbReference type="AlphaFoldDB" id="A0AAN6UJK0"/>
<dbReference type="EMBL" id="MU853409">
    <property type="protein sequence ID" value="KAK4134187.1"/>
    <property type="molecule type" value="Genomic_DNA"/>
</dbReference>
<proteinExistence type="predicted"/>
<evidence type="ECO:0000256" key="1">
    <source>
        <dbReference type="SAM" id="Phobius"/>
    </source>
</evidence>
<keyword evidence="3" id="KW-1185">Reference proteome</keyword>
<keyword evidence="1" id="KW-0472">Membrane</keyword>
<reference evidence="2" key="2">
    <citation type="submission" date="2023-05" db="EMBL/GenBank/DDBJ databases">
        <authorList>
            <consortium name="Lawrence Berkeley National Laboratory"/>
            <person name="Steindorff A."/>
            <person name="Hensen N."/>
            <person name="Bonometti L."/>
            <person name="Westerberg I."/>
            <person name="Brannstrom I.O."/>
            <person name="Guillou S."/>
            <person name="Cros-Aarteil S."/>
            <person name="Calhoun S."/>
            <person name="Haridas S."/>
            <person name="Kuo A."/>
            <person name="Mondo S."/>
            <person name="Pangilinan J."/>
            <person name="Riley R."/>
            <person name="Labutti K."/>
            <person name="Andreopoulos B."/>
            <person name="Lipzen A."/>
            <person name="Chen C."/>
            <person name="Yanf M."/>
            <person name="Daum C."/>
            <person name="Ng V."/>
            <person name="Clum A."/>
            <person name="Ohm R."/>
            <person name="Martin F."/>
            <person name="Silar P."/>
            <person name="Natvig D."/>
            <person name="Lalanne C."/>
            <person name="Gautier V."/>
            <person name="Ament-Velasquez S.L."/>
            <person name="Kruys A."/>
            <person name="Hutchinson M.I."/>
            <person name="Powell A.J."/>
            <person name="Barry K."/>
            <person name="Miller A.N."/>
            <person name="Grigoriev I.V."/>
            <person name="Debuchy R."/>
            <person name="Gladieux P."/>
            <person name="Thoren M.H."/>
            <person name="Johannesson H."/>
        </authorList>
    </citation>
    <scope>NUCLEOTIDE SEQUENCE</scope>
    <source>
        <strain evidence="2">CBS 123565</strain>
    </source>
</reference>
<dbReference type="Proteomes" id="UP001304895">
    <property type="component" value="Unassembled WGS sequence"/>
</dbReference>
<accession>A0AAN6UJK0</accession>
<gene>
    <name evidence="2" type="ORF">BT67DRAFT_310896</name>
</gene>
<comment type="caution">
    <text evidence="2">The sequence shown here is derived from an EMBL/GenBank/DDBJ whole genome shotgun (WGS) entry which is preliminary data.</text>
</comment>
<keyword evidence="1" id="KW-0812">Transmembrane</keyword>
<name>A0AAN6UJK0_9PEZI</name>
<protein>
    <submittedName>
        <fullName evidence="2">Uncharacterized protein</fullName>
    </submittedName>
</protein>
<feature type="transmembrane region" description="Helical" evidence="1">
    <location>
        <begin position="21"/>
        <end position="44"/>
    </location>
</feature>
<keyword evidence="1" id="KW-1133">Transmembrane helix</keyword>
<reference evidence="2" key="1">
    <citation type="journal article" date="2023" name="Mol. Phylogenet. Evol.">
        <title>Genome-scale phylogeny and comparative genomics of the fungal order Sordariales.</title>
        <authorList>
            <person name="Hensen N."/>
            <person name="Bonometti L."/>
            <person name="Westerberg I."/>
            <person name="Brannstrom I.O."/>
            <person name="Guillou S."/>
            <person name="Cros-Aarteil S."/>
            <person name="Calhoun S."/>
            <person name="Haridas S."/>
            <person name="Kuo A."/>
            <person name="Mondo S."/>
            <person name="Pangilinan J."/>
            <person name="Riley R."/>
            <person name="LaButti K."/>
            <person name="Andreopoulos B."/>
            <person name="Lipzen A."/>
            <person name="Chen C."/>
            <person name="Yan M."/>
            <person name="Daum C."/>
            <person name="Ng V."/>
            <person name="Clum A."/>
            <person name="Steindorff A."/>
            <person name="Ohm R.A."/>
            <person name="Martin F."/>
            <person name="Silar P."/>
            <person name="Natvig D.O."/>
            <person name="Lalanne C."/>
            <person name="Gautier V."/>
            <person name="Ament-Velasquez S.L."/>
            <person name="Kruys A."/>
            <person name="Hutchinson M.I."/>
            <person name="Powell A.J."/>
            <person name="Barry K."/>
            <person name="Miller A.N."/>
            <person name="Grigoriev I.V."/>
            <person name="Debuchy R."/>
            <person name="Gladieux P."/>
            <person name="Hiltunen Thoren M."/>
            <person name="Johannesson H."/>
        </authorList>
    </citation>
    <scope>NUCLEOTIDE SEQUENCE</scope>
    <source>
        <strain evidence="2">CBS 123565</strain>
    </source>
</reference>
<organism evidence="2 3">
    <name type="scientific">Trichocladium antarcticum</name>
    <dbReference type="NCBI Taxonomy" id="1450529"/>
    <lineage>
        <taxon>Eukaryota</taxon>
        <taxon>Fungi</taxon>
        <taxon>Dikarya</taxon>
        <taxon>Ascomycota</taxon>
        <taxon>Pezizomycotina</taxon>
        <taxon>Sordariomycetes</taxon>
        <taxon>Sordariomycetidae</taxon>
        <taxon>Sordariales</taxon>
        <taxon>Chaetomiaceae</taxon>
        <taxon>Trichocladium</taxon>
    </lineage>
</organism>